<feature type="transmembrane region" description="Helical" evidence="7">
    <location>
        <begin position="60"/>
        <end position="78"/>
    </location>
</feature>
<feature type="transmembrane region" description="Helical" evidence="7">
    <location>
        <begin position="362"/>
        <end position="384"/>
    </location>
</feature>
<dbReference type="PANTHER" id="PTHR33362:SF3">
    <property type="entry name" value="SIALIC ACID TRAP TRANSPORTER PERMEASE PROTEIN SIAT"/>
    <property type="match status" value="1"/>
</dbReference>
<comment type="subcellular location">
    <subcellularLocation>
        <location evidence="1">Cell inner membrane</location>
        <topology evidence="1">Multi-pass membrane protein</topology>
    </subcellularLocation>
</comment>
<dbReference type="RefSeq" id="WP_008719147.1">
    <property type="nucleotide sequence ID" value="NZ_JAJFDX010000002.1"/>
</dbReference>
<evidence type="ECO:0000259" key="8">
    <source>
        <dbReference type="Pfam" id="PF06808"/>
    </source>
</evidence>
<feature type="transmembrane region" description="Helical" evidence="7">
    <location>
        <begin position="404"/>
        <end position="426"/>
    </location>
</feature>
<evidence type="ECO:0000256" key="1">
    <source>
        <dbReference type="ARBA" id="ARBA00004429"/>
    </source>
</evidence>
<dbReference type="EMBL" id="JBBMFM010000169">
    <property type="protein sequence ID" value="MEQ2428328.1"/>
    <property type="molecule type" value="Genomic_DNA"/>
</dbReference>
<proteinExistence type="predicted"/>
<evidence type="ECO:0000256" key="3">
    <source>
        <dbReference type="ARBA" id="ARBA00022519"/>
    </source>
</evidence>
<evidence type="ECO:0000313" key="9">
    <source>
        <dbReference type="EMBL" id="MEQ2428328.1"/>
    </source>
</evidence>
<feature type="transmembrane region" description="Helical" evidence="7">
    <location>
        <begin position="98"/>
        <end position="128"/>
    </location>
</feature>
<dbReference type="PIRSF" id="PIRSF006066">
    <property type="entry name" value="HI0050"/>
    <property type="match status" value="1"/>
</dbReference>
<gene>
    <name evidence="9" type="ORF">WMQ36_25550</name>
</gene>
<dbReference type="InterPro" id="IPR010656">
    <property type="entry name" value="DctM"/>
</dbReference>
<keyword evidence="5 7" id="KW-1133">Transmembrane helix</keyword>
<keyword evidence="10" id="KW-1185">Reference proteome</keyword>
<reference evidence="9 10" key="1">
    <citation type="submission" date="2024-03" db="EMBL/GenBank/DDBJ databases">
        <title>Human intestinal bacterial collection.</title>
        <authorList>
            <person name="Pauvert C."/>
            <person name="Hitch T.C.A."/>
            <person name="Clavel T."/>
        </authorList>
    </citation>
    <scope>NUCLEOTIDE SEQUENCE [LARGE SCALE GENOMIC DNA]</scope>
    <source>
        <strain evidence="9 10">CLA-SR-H021</strain>
    </source>
</reference>
<feature type="transmembrane region" description="Helical" evidence="7">
    <location>
        <begin position="6"/>
        <end position="39"/>
    </location>
</feature>
<feature type="domain" description="TRAP C4-dicarboxylate transport system permease DctM subunit" evidence="8">
    <location>
        <begin position="10"/>
        <end position="420"/>
    </location>
</feature>
<organism evidence="9 10">
    <name type="scientific">Enterocloster hominis</name>
    <name type="common">ex Hitch et al. 2024</name>
    <dbReference type="NCBI Taxonomy" id="1917870"/>
    <lineage>
        <taxon>Bacteria</taxon>
        <taxon>Bacillati</taxon>
        <taxon>Bacillota</taxon>
        <taxon>Clostridia</taxon>
        <taxon>Lachnospirales</taxon>
        <taxon>Lachnospiraceae</taxon>
        <taxon>Enterocloster</taxon>
    </lineage>
</organism>
<keyword evidence="3" id="KW-0997">Cell inner membrane</keyword>
<comment type="caution">
    <text evidence="9">The sequence shown here is derived from an EMBL/GenBank/DDBJ whole genome shotgun (WGS) entry which is preliminary data.</text>
</comment>
<dbReference type="PANTHER" id="PTHR33362">
    <property type="entry name" value="SIALIC ACID TRAP TRANSPORTER PERMEASE PROTEIN SIAT-RELATED"/>
    <property type="match status" value="1"/>
</dbReference>
<feature type="transmembrane region" description="Helical" evidence="7">
    <location>
        <begin position="317"/>
        <end position="350"/>
    </location>
</feature>
<evidence type="ECO:0000256" key="7">
    <source>
        <dbReference type="SAM" id="Phobius"/>
    </source>
</evidence>
<evidence type="ECO:0000256" key="2">
    <source>
        <dbReference type="ARBA" id="ARBA00022475"/>
    </source>
</evidence>
<accession>A0ABV1DEW9</accession>
<feature type="transmembrane region" description="Helical" evidence="7">
    <location>
        <begin position="140"/>
        <end position="163"/>
    </location>
</feature>
<keyword evidence="2" id="KW-1003">Cell membrane</keyword>
<evidence type="ECO:0000256" key="5">
    <source>
        <dbReference type="ARBA" id="ARBA00022989"/>
    </source>
</evidence>
<dbReference type="InterPro" id="IPR004681">
    <property type="entry name" value="TRAP_DctM"/>
</dbReference>
<keyword evidence="4 7" id="KW-0812">Transmembrane</keyword>
<dbReference type="Proteomes" id="UP001454086">
    <property type="component" value="Unassembled WGS sequence"/>
</dbReference>
<keyword evidence="6 7" id="KW-0472">Membrane</keyword>
<feature type="transmembrane region" description="Helical" evidence="7">
    <location>
        <begin position="276"/>
        <end position="297"/>
    </location>
</feature>
<dbReference type="NCBIfam" id="TIGR00786">
    <property type="entry name" value="dctM"/>
    <property type="match status" value="1"/>
</dbReference>
<feature type="transmembrane region" description="Helical" evidence="7">
    <location>
        <begin position="175"/>
        <end position="197"/>
    </location>
</feature>
<sequence>MMGQVAFSLFGILVILLLIGVPISVSVGAAAAATILFCYPDLPVMVIAQRLFTSMDNVSIMAIPFFVLAGNLMTNGGISKMIVEFVNCFVGNIRGGLGYAAIVACAFFAALSGSAPATVLAIGSMLYPEMVKLGYPKERCAGLLAVSGGLGPVIPPSIIMVVYCTLTGASVTNMFTVGIFVGILIALILSAEVFYFSHREAWPRMDGKLDYSQIWKKFVRAFPALLMPVIILGSIYSGLMTPTESSATAVLYAFLIGVFVYRQLKIRDLPKIILNSAKSAGMILFIIATASSFSWLFTYSDMSDAMVSGIVALNMSPKLFCVLIAVLLLFFGTFLEGTAICVLLVPVLWPVAMSMGLTAIEFGLIVCLAGVIGAMTPPVAVNIFSACSISKLSIGEVTRGELPFFMGFVMVLLLIALFPSFFTFMIA</sequence>
<evidence type="ECO:0000256" key="6">
    <source>
        <dbReference type="ARBA" id="ARBA00023136"/>
    </source>
</evidence>
<feature type="transmembrane region" description="Helical" evidence="7">
    <location>
        <begin position="218"/>
        <end position="239"/>
    </location>
</feature>
<dbReference type="Pfam" id="PF06808">
    <property type="entry name" value="DctM"/>
    <property type="match status" value="1"/>
</dbReference>
<evidence type="ECO:0000256" key="4">
    <source>
        <dbReference type="ARBA" id="ARBA00022692"/>
    </source>
</evidence>
<name>A0ABV1DEW9_9FIRM</name>
<feature type="transmembrane region" description="Helical" evidence="7">
    <location>
        <begin position="245"/>
        <end position="264"/>
    </location>
</feature>
<evidence type="ECO:0000313" key="10">
    <source>
        <dbReference type="Proteomes" id="UP001454086"/>
    </source>
</evidence>
<protein>
    <submittedName>
        <fullName evidence="9">TRAP transporter large permease</fullName>
    </submittedName>
</protein>